<protein>
    <submittedName>
        <fullName evidence="1">Uncharacterized protein</fullName>
    </submittedName>
</protein>
<dbReference type="EMBL" id="JAWQEG010001220">
    <property type="protein sequence ID" value="KAK3881396.1"/>
    <property type="molecule type" value="Genomic_DNA"/>
</dbReference>
<gene>
    <name evidence="1" type="ORF">Pcinc_014172</name>
</gene>
<accession>A0AAE1FX51</accession>
<comment type="caution">
    <text evidence="1">The sequence shown here is derived from an EMBL/GenBank/DDBJ whole genome shotgun (WGS) entry which is preliminary data.</text>
</comment>
<evidence type="ECO:0000313" key="1">
    <source>
        <dbReference type="EMBL" id="KAK3881396.1"/>
    </source>
</evidence>
<organism evidence="1 2">
    <name type="scientific">Petrolisthes cinctipes</name>
    <name type="common">Flat porcelain crab</name>
    <dbReference type="NCBI Taxonomy" id="88211"/>
    <lineage>
        <taxon>Eukaryota</taxon>
        <taxon>Metazoa</taxon>
        <taxon>Ecdysozoa</taxon>
        <taxon>Arthropoda</taxon>
        <taxon>Crustacea</taxon>
        <taxon>Multicrustacea</taxon>
        <taxon>Malacostraca</taxon>
        <taxon>Eumalacostraca</taxon>
        <taxon>Eucarida</taxon>
        <taxon>Decapoda</taxon>
        <taxon>Pleocyemata</taxon>
        <taxon>Anomura</taxon>
        <taxon>Galatheoidea</taxon>
        <taxon>Porcellanidae</taxon>
        <taxon>Petrolisthes</taxon>
    </lineage>
</organism>
<dbReference type="AlphaFoldDB" id="A0AAE1FX51"/>
<keyword evidence="2" id="KW-1185">Reference proteome</keyword>
<proteinExistence type="predicted"/>
<sequence length="74" mass="8191">MKWDVEYISWLPASAYITGVKMMVTESVWLHLMGIASGTLECGTCWSYLKKLCNSPYCIAGQTAVLVGVRTEVV</sequence>
<dbReference type="Proteomes" id="UP001286313">
    <property type="component" value="Unassembled WGS sequence"/>
</dbReference>
<name>A0AAE1FX51_PETCI</name>
<evidence type="ECO:0000313" key="2">
    <source>
        <dbReference type="Proteomes" id="UP001286313"/>
    </source>
</evidence>
<reference evidence="1" key="1">
    <citation type="submission" date="2023-10" db="EMBL/GenBank/DDBJ databases">
        <title>Genome assemblies of two species of porcelain crab, Petrolisthes cinctipes and Petrolisthes manimaculis (Anomura: Porcellanidae).</title>
        <authorList>
            <person name="Angst P."/>
        </authorList>
    </citation>
    <scope>NUCLEOTIDE SEQUENCE</scope>
    <source>
        <strain evidence="1">PB745_01</strain>
        <tissue evidence="1">Gill</tissue>
    </source>
</reference>